<keyword evidence="1" id="KW-0812">Transmembrane</keyword>
<evidence type="ECO:0000313" key="3">
    <source>
        <dbReference type="WBParaSite" id="jg10772"/>
    </source>
</evidence>
<dbReference type="Proteomes" id="UP000887574">
    <property type="component" value="Unplaced"/>
</dbReference>
<keyword evidence="1" id="KW-0472">Membrane</keyword>
<feature type="transmembrane region" description="Helical" evidence="1">
    <location>
        <begin position="62"/>
        <end position="89"/>
    </location>
</feature>
<evidence type="ECO:0000313" key="2">
    <source>
        <dbReference type="Proteomes" id="UP000887574"/>
    </source>
</evidence>
<dbReference type="WBParaSite" id="jg10772">
    <property type="protein sequence ID" value="jg10772"/>
    <property type="gene ID" value="jg10772"/>
</dbReference>
<reference evidence="3" key="1">
    <citation type="submission" date="2022-11" db="UniProtKB">
        <authorList>
            <consortium name="WormBaseParasite"/>
        </authorList>
    </citation>
    <scope>IDENTIFICATION</scope>
</reference>
<sequence length="124" mass="13916">MGYFDKTSYHADSLSGRPIFWCPGGNGHLAYCPQPIDPEDYTYCCQFYYKGTDMPSCCKYPFHTGVVIAFLLSGFVIASLLIFMSCWCLPPCPLAKRLTDRREEGVLTGPYESSTLLDNNNNNS</sequence>
<keyword evidence="1" id="KW-1133">Transmembrane helix</keyword>
<protein>
    <submittedName>
        <fullName evidence="3">Uncharacterized protein</fullName>
    </submittedName>
</protein>
<name>A0A915CPM7_9BILA</name>
<proteinExistence type="predicted"/>
<organism evidence="2 3">
    <name type="scientific">Ditylenchus dipsaci</name>
    <dbReference type="NCBI Taxonomy" id="166011"/>
    <lineage>
        <taxon>Eukaryota</taxon>
        <taxon>Metazoa</taxon>
        <taxon>Ecdysozoa</taxon>
        <taxon>Nematoda</taxon>
        <taxon>Chromadorea</taxon>
        <taxon>Rhabditida</taxon>
        <taxon>Tylenchina</taxon>
        <taxon>Tylenchomorpha</taxon>
        <taxon>Sphaerularioidea</taxon>
        <taxon>Anguinidae</taxon>
        <taxon>Anguininae</taxon>
        <taxon>Ditylenchus</taxon>
    </lineage>
</organism>
<keyword evidence="2" id="KW-1185">Reference proteome</keyword>
<dbReference type="AlphaFoldDB" id="A0A915CPM7"/>
<evidence type="ECO:0000256" key="1">
    <source>
        <dbReference type="SAM" id="Phobius"/>
    </source>
</evidence>
<accession>A0A915CPM7</accession>